<proteinExistence type="predicted"/>
<gene>
    <name evidence="2" type="ORF">ABDK96_15635</name>
</gene>
<name>A0ABV0ILS2_9MICC</name>
<comment type="caution">
    <text evidence="2">The sequence shown here is derived from an EMBL/GenBank/DDBJ whole genome shotgun (WGS) entry which is preliminary data.</text>
</comment>
<sequence>MIWLYIAGLAAAAAMLVAFATRPVSFTLGLIQTISFLALAFGVFGWFTILPDPVFLWYIGVGGAIWLLTTVLRWAA</sequence>
<evidence type="ECO:0008006" key="4">
    <source>
        <dbReference type="Google" id="ProtNLM"/>
    </source>
</evidence>
<evidence type="ECO:0000313" key="2">
    <source>
        <dbReference type="EMBL" id="MEO9249116.1"/>
    </source>
</evidence>
<protein>
    <recommendedName>
        <fullName evidence="4">DUF4175 domain-containing protein</fullName>
    </recommendedName>
</protein>
<feature type="transmembrane region" description="Helical" evidence="1">
    <location>
        <begin position="56"/>
        <end position="75"/>
    </location>
</feature>
<evidence type="ECO:0000313" key="3">
    <source>
        <dbReference type="Proteomes" id="UP001484097"/>
    </source>
</evidence>
<evidence type="ECO:0000256" key="1">
    <source>
        <dbReference type="SAM" id="Phobius"/>
    </source>
</evidence>
<keyword evidence="1" id="KW-0472">Membrane</keyword>
<reference evidence="2 3" key="1">
    <citation type="submission" date="2024-05" db="EMBL/GenBank/DDBJ databases">
        <authorList>
            <person name="Yi C."/>
        </authorList>
    </citation>
    <scope>NUCLEOTIDE SEQUENCE [LARGE SCALE GENOMIC DNA]</scope>
    <source>
        <strain evidence="2 3">XS13</strain>
    </source>
</reference>
<dbReference type="RefSeq" id="WP_347921805.1">
    <property type="nucleotide sequence ID" value="NZ_JBDXMX010000009.1"/>
</dbReference>
<dbReference type="Proteomes" id="UP001484097">
    <property type="component" value="Unassembled WGS sequence"/>
</dbReference>
<accession>A0ABV0ILS2</accession>
<keyword evidence="1" id="KW-0812">Transmembrane</keyword>
<feature type="transmembrane region" description="Helical" evidence="1">
    <location>
        <begin position="30"/>
        <end position="49"/>
    </location>
</feature>
<organism evidence="2 3">
    <name type="scientific">Citricoccus nitrophenolicus</name>
    <dbReference type="NCBI Taxonomy" id="863575"/>
    <lineage>
        <taxon>Bacteria</taxon>
        <taxon>Bacillati</taxon>
        <taxon>Actinomycetota</taxon>
        <taxon>Actinomycetes</taxon>
        <taxon>Micrococcales</taxon>
        <taxon>Micrococcaceae</taxon>
        <taxon>Citricoccus</taxon>
    </lineage>
</organism>
<dbReference type="EMBL" id="JBDXMX010000009">
    <property type="protein sequence ID" value="MEO9249116.1"/>
    <property type="molecule type" value="Genomic_DNA"/>
</dbReference>
<keyword evidence="3" id="KW-1185">Reference proteome</keyword>
<keyword evidence="1" id="KW-1133">Transmembrane helix</keyword>